<dbReference type="Proteomes" id="UP000507979">
    <property type="component" value="Unassembled WGS sequence"/>
</dbReference>
<feature type="region of interest" description="Disordered" evidence="1">
    <location>
        <begin position="22"/>
        <end position="50"/>
    </location>
</feature>
<feature type="signal peptide" evidence="2">
    <location>
        <begin position="1"/>
        <end position="23"/>
    </location>
</feature>
<reference evidence="3 4" key="1">
    <citation type="submission" date="2020-04" db="EMBL/GenBank/DDBJ databases">
        <authorList>
            <person name="De Canck E."/>
        </authorList>
    </citation>
    <scope>NUCLEOTIDE SEQUENCE [LARGE SCALE GENOMIC DNA]</scope>
    <source>
        <strain evidence="3 4">LMG 26845</strain>
    </source>
</reference>
<dbReference type="GeneID" id="92898721"/>
<evidence type="ECO:0000313" key="4">
    <source>
        <dbReference type="Proteomes" id="UP000507979"/>
    </source>
</evidence>
<dbReference type="RefSeq" id="WP_054428691.1">
    <property type="nucleotide sequence ID" value="NZ_CADIJR010000024.1"/>
</dbReference>
<dbReference type="NCBIfam" id="NF040487">
    <property type="entry name" value="T3SS_CigR_fam"/>
    <property type="match status" value="1"/>
</dbReference>
<dbReference type="AlphaFoldDB" id="A0A6J5A5T0"/>
<feature type="chain" id="PRO_5027013234" description="Nickel/cobalt homeostasis protein RcnB" evidence="2">
    <location>
        <begin position="24"/>
        <end position="145"/>
    </location>
</feature>
<evidence type="ECO:0000313" key="3">
    <source>
        <dbReference type="EMBL" id="CAB3652548.1"/>
    </source>
</evidence>
<keyword evidence="2" id="KW-0732">Signal</keyword>
<evidence type="ECO:0008006" key="5">
    <source>
        <dbReference type="Google" id="ProtNLM"/>
    </source>
</evidence>
<sequence length="145" mass="14901">MRRHFAALMAVAACTAIIQPAWSAPPENRGKPDHAGQGNGKNKGRDDDAGINVTLTTAGISISTARGYAVQAGATGYGSLPPGIRKNLARGKPLPPGIAKKMVPGPMLARLPVHAGYEWRVAGNDLILIAIASGVVADVLAGVFD</sequence>
<accession>A0A6J5A5T0</accession>
<dbReference type="Gene3D" id="3.10.450.160">
    <property type="entry name" value="inner membrane protein cigr"/>
    <property type="match status" value="1"/>
</dbReference>
<gene>
    <name evidence="3" type="ORF">LMG26845_02861</name>
</gene>
<dbReference type="EMBL" id="CADIJR010000024">
    <property type="protein sequence ID" value="CAB3652548.1"/>
    <property type="molecule type" value="Genomic_DNA"/>
</dbReference>
<organism evidence="3 4">
    <name type="scientific">Achromobacter insuavis</name>
    <dbReference type="NCBI Taxonomy" id="1287735"/>
    <lineage>
        <taxon>Bacteria</taxon>
        <taxon>Pseudomonadati</taxon>
        <taxon>Pseudomonadota</taxon>
        <taxon>Betaproteobacteria</taxon>
        <taxon>Burkholderiales</taxon>
        <taxon>Alcaligenaceae</taxon>
        <taxon>Achromobacter</taxon>
    </lineage>
</organism>
<protein>
    <recommendedName>
        <fullName evidence="5">Nickel/cobalt homeostasis protein RcnB</fullName>
    </recommendedName>
</protein>
<evidence type="ECO:0000256" key="1">
    <source>
        <dbReference type="SAM" id="MobiDB-lite"/>
    </source>
</evidence>
<proteinExistence type="predicted"/>
<name>A0A6J5A5T0_9BURK</name>
<evidence type="ECO:0000256" key="2">
    <source>
        <dbReference type="SAM" id="SignalP"/>
    </source>
</evidence>
<keyword evidence="4" id="KW-1185">Reference proteome</keyword>